<accession>A0A077M075</accession>
<dbReference type="EMBL" id="CAJB01000121">
    <property type="protein sequence ID" value="CCH77619.1"/>
    <property type="molecule type" value="Genomic_DNA"/>
</dbReference>
<sequence>MALPIRPVPARSAVLSLLLGCHPPALPVRDIVSAMELLGISETTTRVAVSRMVAAGDLVGDGGEYALGKRLLERQRRQDAAVEPATRAWDGSWEVVVVTATRRPAADRAALRAELTALRLAELREGVWMRPANLDRQPPAHDRKTRVLVARPVDDPAGLAEELWDLPAWAADGRELLATAARVDDPADRFAVMAATVRHLLTDPVLPPELLPGDWPGPRLREIYAGYREELSALLPTTSHGRTAGPASTRRIPTPPAPPSTASRRHTSKETT</sequence>
<name>A0A077M075_9MICO</name>
<evidence type="ECO:0000256" key="1">
    <source>
        <dbReference type="SAM" id="MobiDB-lite"/>
    </source>
</evidence>
<feature type="region of interest" description="Disordered" evidence="1">
    <location>
        <begin position="235"/>
        <end position="272"/>
    </location>
</feature>
<dbReference type="InterPro" id="IPR012906">
    <property type="entry name" value="PaaX-like_N"/>
</dbReference>
<dbReference type="InterPro" id="IPR048846">
    <property type="entry name" value="PaaX-like_central"/>
</dbReference>
<evidence type="ECO:0000313" key="5">
    <source>
        <dbReference type="EMBL" id="CCH77619.1"/>
    </source>
</evidence>
<evidence type="ECO:0000259" key="4">
    <source>
        <dbReference type="Pfam" id="PF20803"/>
    </source>
</evidence>
<dbReference type="Pfam" id="PF20803">
    <property type="entry name" value="PaaX_M"/>
    <property type="match status" value="1"/>
</dbReference>
<reference evidence="5 6" key="1">
    <citation type="journal article" date="2013" name="ISME J.">
        <title>A metabolic model for members of the genus Tetrasphaera involved in enhanced biological phosphorus removal.</title>
        <authorList>
            <person name="Kristiansen R."/>
            <person name="Nguyen H.T.T."/>
            <person name="Saunders A.M."/>
            <person name="Nielsen J.L."/>
            <person name="Wimmer R."/>
            <person name="Le V.Q."/>
            <person name="McIlroy S.J."/>
            <person name="Petrovski S."/>
            <person name="Seviour R.J."/>
            <person name="Calteau A."/>
            <person name="Nielsen K.L."/>
            <person name="Nielsen P.H."/>
        </authorList>
    </citation>
    <scope>NUCLEOTIDE SEQUENCE [LARGE SCALE GENOMIC DNA]</scope>
    <source>
        <strain evidence="5 6">T1-X7</strain>
    </source>
</reference>
<dbReference type="PANTHER" id="PTHR30319">
    <property type="entry name" value="PHENYLACETIC ACID REGULATOR-RELATED TRANSCRIPTIONAL REPRESSOR"/>
    <property type="match status" value="1"/>
</dbReference>
<dbReference type="Gene3D" id="1.10.10.10">
    <property type="entry name" value="Winged helix-like DNA-binding domain superfamily/Winged helix DNA-binding domain"/>
    <property type="match status" value="1"/>
</dbReference>
<evidence type="ECO:0000259" key="2">
    <source>
        <dbReference type="Pfam" id="PF07848"/>
    </source>
</evidence>
<dbReference type="Gene3D" id="3.30.70.2650">
    <property type="match status" value="1"/>
</dbReference>
<feature type="domain" description="Transcriptional repressor PaaX-like N-terminal" evidence="2">
    <location>
        <begin position="10"/>
        <end position="67"/>
    </location>
</feature>
<feature type="compositionally biased region" description="Basic residues" evidence="1">
    <location>
        <begin position="263"/>
        <end position="272"/>
    </location>
</feature>
<evidence type="ECO:0000259" key="3">
    <source>
        <dbReference type="Pfam" id="PF08223"/>
    </source>
</evidence>
<gene>
    <name evidence="5" type="ORF">BN12_2070002</name>
</gene>
<dbReference type="Pfam" id="PF07848">
    <property type="entry name" value="PaaX"/>
    <property type="match status" value="1"/>
</dbReference>
<dbReference type="InterPro" id="IPR013225">
    <property type="entry name" value="PaaX_C"/>
</dbReference>
<keyword evidence="6" id="KW-1185">Reference proteome</keyword>
<dbReference type="STRING" id="1194083.BN12_2070002"/>
<feature type="domain" description="Transcriptional repressor PaaX-like C-terminal" evidence="3">
    <location>
        <begin position="184"/>
        <end position="233"/>
    </location>
</feature>
<dbReference type="InterPro" id="IPR036388">
    <property type="entry name" value="WH-like_DNA-bd_sf"/>
</dbReference>
<evidence type="ECO:0000313" key="6">
    <source>
        <dbReference type="Proteomes" id="UP000035721"/>
    </source>
</evidence>
<feature type="domain" description="Transcriptional repressor PaaX-like central Cas2-like" evidence="4">
    <location>
        <begin position="87"/>
        <end position="137"/>
    </location>
</feature>
<dbReference type="RefSeq" id="WP_083454738.1">
    <property type="nucleotide sequence ID" value="NZ_HF570958.1"/>
</dbReference>
<dbReference type="Proteomes" id="UP000035721">
    <property type="component" value="Unassembled WGS sequence"/>
</dbReference>
<dbReference type="Pfam" id="PF08223">
    <property type="entry name" value="PaaX_C"/>
    <property type="match status" value="1"/>
</dbReference>
<comment type="caution">
    <text evidence="5">The sequence shown here is derived from an EMBL/GenBank/DDBJ whole genome shotgun (WGS) entry which is preliminary data.</text>
</comment>
<evidence type="ECO:0008006" key="7">
    <source>
        <dbReference type="Google" id="ProtNLM"/>
    </source>
</evidence>
<dbReference type="Gene3D" id="1.20.58.1460">
    <property type="match status" value="1"/>
</dbReference>
<proteinExistence type="predicted"/>
<organism evidence="5 6">
    <name type="scientific">Nostocoides japonicum T1-X7</name>
    <dbReference type="NCBI Taxonomy" id="1194083"/>
    <lineage>
        <taxon>Bacteria</taxon>
        <taxon>Bacillati</taxon>
        <taxon>Actinomycetota</taxon>
        <taxon>Actinomycetes</taxon>
        <taxon>Micrococcales</taxon>
        <taxon>Intrasporangiaceae</taxon>
        <taxon>Nostocoides</taxon>
    </lineage>
</organism>
<dbReference type="PANTHER" id="PTHR30319:SF1">
    <property type="entry name" value="TRANSCRIPTIONAL REPRESSOR PAAX"/>
    <property type="match status" value="1"/>
</dbReference>
<protein>
    <recommendedName>
        <fullName evidence="7">PaaX domain-containing protein, C-domain protein</fullName>
    </recommendedName>
</protein>
<dbReference type="AlphaFoldDB" id="A0A077M075"/>
<dbReference type="OrthoDB" id="2270427at2"/>
<dbReference type="GO" id="GO:0006351">
    <property type="term" value="P:DNA-templated transcription"/>
    <property type="evidence" value="ECO:0007669"/>
    <property type="project" value="TreeGrafter"/>
</dbReference>